<evidence type="ECO:0000313" key="9">
    <source>
        <dbReference type="EMBL" id="MBL4926864.1"/>
    </source>
</evidence>
<feature type="domain" description="Dimethylamine monooxygenase subunit DmmA-like N-terminal" evidence="8">
    <location>
        <begin position="9"/>
        <end position="128"/>
    </location>
</feature>
<evidence type="ECO:0000256" key="6">
    <source>
        <dbReference type="ARBA" id="ARBA00023014"/>
    </source>
</evidence>
<sequence length="200" mass="20926">MPRTEFTPSIPSRPVYSGLSSHGSSSALMLAEGEGAEAILDLAAQDAAVMDRAHLIFIPAGTGHGPALRALGAKSYVEVPGFATALDRYRKALADAHMGTRLYVAGSEGMIGQAVAEALAAGLPADAIETEHRGGIARRMQCVHCKGITEGVTTDPFLCAHCGLTLFVRDHYSRRLGAFQGVCVDAETPGDVPAVQEIKP</sequence>
<gene>
    <name evidence="9" type="ORF">JI744_01985</name>
</gene>
<evidence type="ECO:0000313" key="10">
    <source>
        <dbReference type="Proteomes" id="UP000619033"/>
    </source>
</evidence>
<evidence type="ECO:0000256" key="5">
    <source>
        <dbReference type="ARBA" id="ARBA00023004"/>
    </source>
</evidence>
<keyword evidence="2" id="KW-0001">2Fe-2S</keyword>
<dbReference type="Pfam" id="PF22290">
    <property type="entry name" value="DmmA-like_N"/>
    <property type="match status" value="1"/>
</dbReference>
<evidence type="ECO:0000259" key="7">
    <source>
        <dbReference type="Pfam" id="PF22289"/>
    </source>
</evidence>
<keyword evidence="6" id="KW-0411">Iron-sulfur</keyword>
<comment type="caution">
    <text evidence="9">The sequence shown here is derived from an EMBL/GenBank/DDBJ whole genome shotgun (WGS) entry which is preliminary data.</text>
</comment>
<organism evidence="9 10">
    <name type="scientific">Fuscibacter oryzae</name>
    <dbReference type="NCBI Taxonomy" id="2803939"/>
    <lineage>
        <taxon>Bacteria</taxon>
        <taxon>Pseudomonadati</taxon>
        <taxon>Pseudomonadota</taxon>
        <taxon>Alphaproteobacteria</taxon>
        <taxon>Rhodobacterales</taxon>
        <taxon>Paracoccaceae</taxon>
        <taxon>Fuscibacter</taxon>
    </lineage>
</organism>
<dbReference type="NCBIfam" id="NF041259">
    <property type="entry name" value="mono_DmmA_fam"/>
    <property type="match status" value="1"/>
</dbReference>
<dbReference type="Pfam" id="PF22289">
    <property type="entry name" value="DmmA-like_C"/>
    <property type="match status" value="1"/>
</dbReference>
<evidence type="ECO:0000256" key="3">
    <source>
        <dbReference type="ARBA" id="ARBA00022723"/>
    </source>
</evidence>
<keyword evidence="5" id="KW-0408">Iron</keyword>
<evidence type="ECO:0000259" key="8">
    <source>
        <dbReference type="Pfam" id="PF22290"/>
    </source>
</evidence>
<dbReference type="RefSeq" id="WP_202657722.1">
    <property type="nucleotide sequence ID" value="NZ_JAESVP010000001.1"/>
</dbReference>
<dbReference type="AlphaFoldDB" id="A0A8J7MQ14"/>
<keyword evidence="3" id="KW-0479">Metal-binding</keyword>
<dbReference type="Proteomes" id="UP000619033">
    <property type="component" value="Unassembled WGS sequence"/>
</dbReference>
<proteinExistence type="predicted"/>
<dbReference type="EMBL" id="JAESVP010000001">
    <property type="protein sequence ID" value="MBL4926864.1"/>
    <property type="molecule type" value="Genomic_DNA"/>
</dbReference>
<dbReference type="InterPro" id="IPR054582">
    <property type="entry name" value="DmmA-like_N"/>
</dbReference>
<evidence type="ECO:0000256" key="2">
    <source>
        <dbReference type="ARBA" id="ARBA00022714"/>
    </source>
</evidence>
<accession>A0A8J7MQ14</accession>
<keyword evidence="10" id="KW-1185">Reference proteome</keyword>
<dbReference type="GO" id="GO:0046872">
    <property type="term" value="F:metal ion binding"/>
    <property type="evidence" value="ECO:0007669"/>
    <property type="project" value="UniProtKB-KW"/>
</dbReference>
<reference evidence="9" key="1">
    <citation type="submission" date="2021-01" db="EMBL/GenBank/DDBJ databases">
        <title>Genome seq and assembly of Tabrizicola sp. KVB23.</title>
        <authorList>
            <person name="Chhetri G."/>
        </authorList>
    </citation>
    <scope>NUCLEOTIDE SEQUENCE</scope>
    <source>
        <strain evidence="9">KVB23</strain>
    </source>
</reference>
<dbReference type="GO" id="GO:0016491">
    <property type="term" value="F:oxidoreductase activity"/>
    <property type="evidence" value="ECO:0007669"/>
    <property type="project" value="UniProtKB-KW"/>
</dbReference>
<name>A0A8J7MQ14_9RHOB</name>
<keyword evidence="4" id="KW-0560">Oxidoreductase</keyword>
<protein>
    <submittedName>
        <fullName evidence="9">Uncharacterized protein</fullName>
    </submittedName>
</protein>
<feature type="domain" description="Dimethylamine monooxygenase subunit DmmA-like C-terminal" evidence="7">
    <location>
        <begin position="139"/>
        <end position="182"/>
    </location>
</feature>
<dbReference type="GO" id="GO:0051537">
    <property type="term" value="F:2 iron, 2 sulfur cluster binding"/>
    <property type="evidence" value="ECO:0007669"/>
    <property type="project" value="UniProtKB-KW"/>
</dbReference>
<keyword evidence="1" id="KW-0285">Flavoprotein</keyword>
<evidence type="ECO:0000256" key="1">
    <source>
        <dbReference type="ARBA" id="ARBA00022630"/>
    </source>
</evidence>
<dbReference type="InterPro" id="IPR048037">
    <property type="entry name" value="DmmA-like_C"/>
</dbReference>
<evidence type="ECO:0000256" key="4">
    <source>
        <dbReference type="ARBA" id="ARBA00023002"/>
    </source>
</evidence>